<evidence type="ECO:0000313" key="2">
    <source>
        <dbReference type="Proteomes" id="UP000789920"/>
    </source>
</evidence>
<protein>
    <submittedName>
        <fullName evidence="1">9168_t:CDS:1</fullName>
    </submittedName>
</protein>
<accession>A0ACA9S8U0</accession>
<keyword evidence="2" id="KW-1185">Reference proteome</keyword>
<evidence type="ECO:0000313" key="1">
    <source>
        <dbReference type="EMBL" id="CAG8830920.1"/>
    </source>
</evidence>
<feature type="non-terminal residue" evidence="1">
    <location>
        <position position="97"/>
    </location>
</feature>
<reference evidence="1" key="1">
    <citation type="submission" date="2021-06" db="EMBL/GenBank/DDBJ databases">
        <authorList>
            <person name="Kallberg Y."/>
            <person name="Tangrot J."/>
            <person name="Rosling A."/>
        </authorList>
    </citation>
    <scope>NUCLEOTIDE SEQUENCE</scope>
    <source>
        <strain evidence="1">MA461A</strain>
    </source>
</reference>
<feature type="non-terminal residue" evidence="1">
    <location>
        <position position="1"/>
    </location>
</feature>
<organism evidence="1 2">
    <name type="scientific">Racocetra persica</name>
    <dbReference type="NCBI Taxonomy" id="160502"/>
    <lineage>
        <taxon>Eukaryota</taxon>
        <taxon>Fungi</taxon>
        <taxon>Fungi incertae sedis</taxon>
        <taxon>Mucoromycota</taxon>
        <taxon>Glomeromycotina</taxon>
        <taxon>Glomeromycetes</taxon>
        <taxon>Diversisporales</taxon>
        <taxon>Gigasporaceae</taxon>
        <taxon>Racocetra</taxon>
    </lineage>
</organism>
<name>A0ACA9S8U0_9GLOM</name>
<sequence length="97" mass="11074">DLELIEENHSDNICDNISAEKGHMDIIENNGLFIENHQAAVQGSFEKDYLLDIENYQIATQDSFGSFEKNYLLNIKDCPDTTDQYIPTTSTEEITIK</sequence>
<dbReference type="EMBL" id="CAJVQC010100168">
    <property type="protein sequence ID" value="CAG8830920.1"/>
    <property type="molecule type" value="Genomic_DNA"/>
</dbReference>
<proteinExistence type="predicted"/>
<comment type="caution">
    <text evidence="1">The sequence shown here is derived from an EMBL/GenBank/DDBJ whole genome shotgun (WGS) entry which is preliminary data.</text>
</comment>
<gene>
    <name evidence="1" type="ORF">RPERSI_LOCUS27961</name>
</gene>
<dbReference type="Proteomes" id="UP000789920">
    <property type="component" value="Unassembled WGS sequence"/>
</dbReference>